<protein>
    <submittedName>
        <fullName evidence="3">Uncharacterized protein</fullName>
    </submittedName>
</protein>
<evidence type="ECO:0000313" key="4">
    <source>
        <dbReference type="Proteomes" id="UP000007015"/>
    </source>
</evidence>
<sequence>MAPSRPWWRSSSRPRRRWTICAAPPWSSRLLGRHSPDNRLRIVDGGALATLVALLSRPDPLLQEHGVTALLNLSLREDNRGAVVDAGAVGPLVRALRSAASPAARENAACTLLRLAQLDGSAAAAIGRAGAVPVLVSLLESGGARGKKDAATALYALCSGAPEENGPRAVEAGAVRALLELMGEPERGMVEKAAYVLHALVGTAEGRAAAVAEGGVPVLVEMVEGGTPRHKEMATLCLLHVCEDSAAYRTMVAREGAIPPLVALSHSSDARPKLRAKAEVLVGLLRQPRSGSLLRARPSVAASRLPAGAPFVDAGAVGPLVRALRSAASPAARENAACALLRLAQLDGSAAAAIGRAGAVPVLVSLLESGGARGKKDAATALYALCSGAPEENGPRAVEAGAVRALLELMGEPERGMVEKAAYVLHALVGTAEGRAAAVAEGGVPVLVEMVEGGTPRHKEMATLCLLHVCEDSAAYRTMVAREGAIPPLVALSHSSDARPKLRAKAEVLVGLLRQPRSGSLLRARPSVAASRLPAGLCN</sequence>
<dbReference type="InterPro" id="IPR011989">
    <property type="entry name" value="ARM-like"/>
</dbReference>
<feature type="repeat" description="ARM" evidence="2">
    <location>
        <begin position="46"/>
        <end position="88"/>
    </location>
</feature>
<dbReference type="Pfam" id="PF00514">
    <property type="entry name" value="Arm"/>
    <property type="match status" value="3"/>
</dbReference>
<organism evidence="3 4">
    <name type="scientific">Oryza sativa subsp. indica</name>
    <name type="common">Rice</name>
    <dbReference type="NCBI Taxonomy" id="39946"/>
    <lineage>
        <taxon>Eukaryota</taxon>
        <taxon>Viridiplantae</taxon>
        <taxon>Streptophyta</taxon>
        <taxon>Embryophyta</taxon>
        <taxon>Tracheophyta</taxon>
        <taxon>Spermatophyta</taxon>
        <taxon>Magnoliopsida</taxon>
        <taxon>Liliopsida</taxon>
        <taxon>Poales</taxon>
        <taxon>Poaceae</taxon>
        <taxon>BOP clade</taxon>
        <taxon>Oryzoideae</taxon>
        <taxon>Oryzeae</taxon>
        <taxon>Oryzinae</taxon>
        <taxon>Oryza</taxon>
        <taxon>Oryza sativa</taxon>
    </lineage>
</organism>
<feature type="repeat" description="ARM" evidence="2">
    <location>
        <begin position="401"/>
        <end position="443"/>
    </location>
</feature>
<dbReference type="Gramene" id="BGIOSGA012943-TA">
    <property type="protein sequence ID" value="BGIOSGA012943-PA"/>
    <property type="gene ID" value="BGIOSGA012943"/>
</dbReference>
<dbReference type="HOGENOM" id="CLU_505690_0_0_1"/>
<dbReference type="SMART" id="SM00185">
    <property type="entry name" value="ARM"/>
    <property type="match status" value="11"/>
</dbReference>
<feature type="repeat" description="ARM" evidence="2">
    <location>
        <begin position="173"/>
        <end position="215"/>
    </location>
</feature>
<dbReference type="OMA" id="RRWTICA"/>
<gene>
    <name evidence="3" type="ORF">OsI_12179</name>
</gene>
<reference evidence="3 4" key="1">
    <citation type="journal article" date="2005" name="PLoS Biol.">
        <title>The genomes of Oryza sativa: a history of duplications.</title>
        <authorList>
            <person name="Yu J."/>
            <person name="Wang J."/>
            <person name="Lin W."/>
            <person name="Li S."/>
            <person name="Li H."/>
            <person name="Zhou J."/>
            <person name="Ni P."/>
            <person name="Dong W."/>
            <person name="Hu S."/>
            <person name="Zeng C."/>
            <person name="Zhang J."/>
            <person name="Zhang Y."/>
            <person name="Li R."/>
            <person name="Xu Z."/>
            <person name="Li S."/>
            <person name="Li X."/>
            <person name="Zheng H."/>
            <person name="Cong L."/>
            <person name="Lin L."/>
            <person name="Yin J."/>
            <person name="Geng J."/>
            <person name="Li G."/>
            <person name="Shi J."/>
            <person name="Liu J."/>
            <person name="Lv H."/>
            <person name="Li J."/>
            <person name="Wang J."/>
            <person name="Deng Y."/>
            <person name="Ran L."/>
            <person name="Shi X."/>
            <person name="Wang X."/>
            <person name="Wu Q."/>
            <person name="Li C."/>
            <person name="Ren X."/>
            <person name="Wang J."/>
            <person name="Wang X."/>
            <person name="Li D."/>
            <person name="Liu D."/>
            <person name="Zhang X."/>
            <person name="Ji Z."/>
            <person name="Zhao W."/>
            <person name="Sun Y."/>
            <person name="Zhang Z."/>
            <person name="Bao J."/>
            <person name="Han Y."/>
            <person name="Dong L."/>
            <person name="Ji J."/>
            <person name="Chen P."/>
            <person name="Wu S."/>
            <person name="Liu J."/>
            <person name="Xiao Y."/>
            <person name="Bu D."/>
            <person name="Tan J."/>
            <person name="Yang L."/>
            <person name="Ye C."/>
            <person name="Zhang J."/>
            <person name="Xu J."/>
            <person name="Zhou Y."/>
            <person name="Yu Y."/>
            <person name="Zhang B."/>
            <person name="Zhuang S."/>
            <person name="Wei H."/>
            <person name="Liu B."/>
            <person name="Lei M."/>
            <person name="Yu H."/>
            <person name="Li Y."/>
            <person name="Xu H."/>
            <person name="Wei S."/>
            <person name="He X."/>
            <person name="Fang L."/>
            <person name="Zhang Z."/>
            <person name="Zhang Y."/>
            <person name="Huang X."/>
            <person name="Su Z."/>
            <person name="Tong W."/>
            <person name="Li J."/>
            <person name="Tong Z."/>
            <person name="Li S."/>
            <person name="Ye J."/>
            <person name="Wang L."/>
            <person name="Fang L."/>
            <person name="Lei T."/>
            <person name="Chen C."/>
            <person name="Chen H."/>
            <person name="Xu Z."/>
            <person name="Li H."/>
            <person name="Huang H."/>
            <person name="Zhang F."/>
            <person name="Xu H."/>
            <person name="Li N."/>
            <person name="Zhao C."/>
            <person name="Li S."/>
            <person name="Dong L."/>
            <person name="Huang Y."/>
            <person name="Li L."/>
            <person name="Xi Y."/>
            <person name="Qi Q."/>
            <person name="Li W."/>
            <person name="Zhang B."/>
            <person name="Hu W."/>
            <person name="Zhang Y."/>
            <person name="Tian X."/>
            <person name="Jiao Y."/>
            <person name="Liang X."/>
            <person name="Jin J."/>
            <person name="Gao L."/>
            <person name="Zheng W."/>
            <person name="Hao B."/>
            <person name="Liu S."/>
            <person name="Wang W."/>
            <person name="Yuan L."/>
            <person name="Cao M."/>
            <person name="McDermott J."/>
            <person name="Samudrala R."/>
            <person name="Wang J."/>
            <person name="Wong G.K."/>
            <person name="Yang H."/>
        </authorList>
    </citation>
    <scope>NUCLEOTIDE SEQUENCE [LARGE SCALE GENOMIC DNA]</scope>
    <source>
        <strain evidence="4">cv. 93-11</strain>
    </source>
</reference>
<dbReference type="InterPro" id="IPR000225">
    <property type="entry name" value="Armadillo"/>
</dbReference>
<dbReference type="AlphaFoldDB" id="A2XIB8"/>
<dbReference type="Proteomes" id="UP000007015">
    <property type="component" value="Chromosome 3"/>
</dbReference>
<accession>A2XIB8</accession>
<keyword evidence="4" id="KW-1185">Reference proteome</keyword>
<dbReference type="PROSITE" id="PS50176">
    <property type="entry name" value="ARM_REPEAT"/>
    <property type="match status" value="3"/>
</dbReference>
<dbReference type="Gene3D" id="1.25.10.10">
    <property type="entry name" value="Leucine-rich Repeat Variant"/>
    <property type="match status" value="4"/>
</dbReference>
<dbReference type="FunFam" id="1.25.10.10:FF:000418">
    <property type="entry name" value="U-box domain-containing protein 4"/>
    <property type="match status" value="2"/>
</dbReference>
<evidence type="ECO:0000256" key="2">
    <source>
        <dbReference type="PROSITE-ProRule" id="PRU00259"/>
    </source>
</evidence>
<proteinExistence type="predicted"/>
<dbReference type="PANTHER" id="PTHR23315:SF64">
    <property type="entry name" value="ARM REPEAT SUPERFAMILY PROTEIN"/>
    <property type="match status" value="1"/>
</dbReference>
<evidence type="ECO:0000313" key="3">
    <source>
        <dbReference type="EMBL" id="EAY90578.1"/>
    </source>
</evidence>
<keyword evidence="1" id="KW-0833">Ubl conjugation pathway</keyword>
<dbReference type="PANTHER" id="PTHR23315">
    <property type="entry name" value="U BOX DOMAIN-CONTAINING"/>
    <property type="match status" value="1"/>
</dbReference>
<dbReference type="InterPro" id="IPR016024">
    <property type="entry name" value="ARM-type_fold"/>
</dbReference>
<dbReference type="EMBL" id="CM000128">
    <property type="protein sequence ID" value="EAY90578.1"/>
    <property type="molecule type" value="Genomic_DNA"/>
</dbReference>
<dbReference type="SUPFAM" id="SSF48371">
    <property type="entry name" value="ARM repeat"/>
    <property type="match status" value="2"/>
</dbReference>
<evidence type="ECO:0000256" key="1">
    <source>
        <dbReference type="ARBA" id="ARBA00022786"/>
    </source>
</evidence>
<name>A2XIB8_ORYSI</name>